<name>A0A1Y2HDV0_9FUNG</name>
<organism evidence="2 3">
    <name type="scientific">Catenaria anguillulae PL171</name>
    <dbReference type="NCBI Taxonomy" id="765915"/>
    <lineage>
        <taxon>Eukaryota</taxon>
        <taxon>Fungi</taxon>
        <taxon>Fungi incertae sedis</taxon>
        <taxon>Blastocladiomycota</taxon>
        <taxon>Blastocladiomycetes</taxon>
        <taxon>Blastocladiales</taxon>
        <taxon>Catenariaceae</taxon>
        <taxon>Catenaria</taxon>
    </lineage>
</organism>
<dbReference type="Proteomes" id="UP000193411">
    <property type="component" value="Unassembled WGS sequence"/>
</dbReference>
<comment type="caution">
    <text evidence="2">The sequence shown here is derived from an EMBL/GenBank/DDBJ whole genome shotgun (WGS) entry which is preliminary data.</text>
</comment>
<feature type="signal peptide" evidence="1">
    <location>
        <begin position="1"/>
        <end position="28"/>
    </location>
</feature>
<dbReference type="EMBL" id="MCFL01000043">
    <property type="protein sequence ID" value="ORZ32729.1"/>
    <property type="molecule type" value="Genomic_DNA"/>
</dbReference>
<feature type="chain" id="PRO_5013208952" description="Secreted protein" evidence="1">
    <location>
        <begin position="29"/>
        <end position="80"/>
    </location>
</feature>
<keyword evidence="1" id="KW-0732">Signal</keyword>
<keyword evidence="3" id="KW-1185">Reference proteome</keyword>
<evidence type="ECO:0000313" key="2">
    <source>
        <dbReference type="EMBL" id="ORZ32729.1"/>
    </source>
</evidence>
<evidence type="ECO:0000256" key="1">
    <source>
        <dbReference type="SAM" id="SignalP"/>
    </source>
</evidence>
<accession>A0A1Y2HDV0</accession>
<evidence type="ECO:0008006" key="4">
    <source>
        <dbReference type="Google" id="ProtNLM"/>
    </source>
</evidence>
<feature type="non-terminal residue" evidence="2">
    <location>
        <position position="80"/>
    </location>
</feature>
<proteinExistence type="predicted"/>
<gene>
    <name evidence="2" type="ORF">BCR44DRAFT_1439815</name>
</gene>
<dbReference type="AlphaFoldDB" id="A0A1Y2HDV0"/>
<sequence>MTKSVNAAILRFPSLVMLAHGPTGPCKGSENSPCCRYQAAPIATGTKGLVRRRLSSPVFVHIQGARTCPSLRHFSIFHSI</sequence>
<evidence type="ECO:0000313" key="3">
    <source>
        <dbReference type="Proteomes" id="UP000193411"/>
    </source>
</evidence>
<reference evidence="2 3" key="1">
    <citation type="submission" date="2016-07" db="EMBL/GenBank/DDBJ databases">
        <title>Pervasive Adenine N6-methylation of Active Genes in Fungi.</title>
        <authorList>
            <consortium name="DOE Joint Genome Institute"/>
            <person name="Mondo S.J."/>
            <person name="Dannebaum R.O."/>
            <person name="Kuo R.C."/>
            <person name="Labutti K."/>
            <person name="Haridas S."/>
            <person name="Kuo A."/>
            <person name="Salamov A."/>
            <person name="Ahrendt S.R."/>
            <person name="Lipzen A."/>
            <person name="Sullivan W."/>
            <person name="Andreopoulos W.B."/>
            <person name="Clum A."/>
            <person name="Lindquist E."/>
            <person name="Daum C."/>
            <person name="Ramamoorthy G.K."/>
            <person name="Gryganskyi A."/>
            <person name="Culley D."/>
            <person name="Magnuson J.K."/>
            <person name="James T.Y."/>
            <person name="O'Malley M.A."/>
            <person name="Stajich J.E."/>
            <person name="Spatafora J.W."/>
            <person name="Visel A."/>
            <person name="Grigoriev I.V."/>
        </authorList>
    </citation>
    <scope>NUCLEOTIDE SEQUENCE [LARGE SCALE GENOMIC DNA]</scope>
    <source>
        <strain evidence="2 3">PL171</strain>
    </source>
</reference>
<protein>
    <recommendedName>
        <fullName evidence="4">Secreted protein</fullName>
    </recommendedName>
</protein>